<proteinExistence type="predicted"/>
<sequence>MARRTWHRHEDNIRLVGKYAIMAAGVAGGVACGISIVCGVAVGAAAGFASYAVMNAGKSSWNWGEAATDTAFGAFTGKGIAGAARYVARRYPGKHALLARHAKGIPQIWQRNLRGQTHKHRKAPWWKPWRG</sequence>
<keyword evidence="1" id="KW-0812">Transmembrane</keyword>
<keyword evidence="1" id="KW-1133">Transmembrane helix</keyword>
<keyword evidence="1" id="KW-0472">Membrane</keyword>
<keyword evidence="3" id="KW-1185">Reference proteome</keyword>
<comment type="caution">
    <text evidence="2">The sequence shown here is derived from an EMBL/GenBank/DDBJ whole genome shotgun (WGS) entry which is preliminary data.</text>
</comment>
<dbReference type="EMBL" id="JBHRZI010000019">
    <property type="protein sequence ID" value="MFC3894613.1"/>
    <property type="molecule type" value="Genomic_DNA"/>
</dbReference>
<protein>
    <recommendedName>
        <fullName evidence="4">Lipoprotein</fullName>
    </recommendedName>
</protein>
<evidence type="ECO:0000256" key="1">
    <source>
        <dbReference type="SAM" id="Phobius"/>
    </source>
</evidence>
<evidence type="ECO:0000313" key="2">
    <source>
        <dbReference type="EMBL" id="MFC3894613.1"/>
    </source>
</evidence>
<dbReference type="RefSeq" id="WP_382376164.1">
    <property type="nucleotide sequence ID" value="NZ_JBHRZI010000019.1"/>
</dbReference>
<feature type="transmembrane region" description="Helical" evidence="1">
    <location>
        <begin position="21"/>
        <end position="54"/>
    </location>
</feature>
<evidence type="ECO:0008006" key="4">
    <source>
        <dbReference type="Google" id="ProtNLM"/>
    </source>
</evidence>
<dbReference type="Proteomes" id="UP001595690">
    <property type="component" value="Unassembled WGS sequence"/>
</dbReference>
<reference evidence="3" key="1">
    <citation type="journal article" date="2019" name="Int. J. Syst. Evol. Microbiol.">
        <title>The Global Catalogue of Microorganisms (GCM) 10K type strain sequencing project: providing services to taxonomists for standard genome sequencing and annotation.</title>
        <authorList>
            <consortium name="The Broad Institute Genomics Platform"/>
            <consortium name="The Broad Institute Genome Sequencing Center for Infectious Disease"/>
            <person name="Wu L."/>
            <person name="Ma J."/>
        </authorList>
    </citation>
    <scope>NUCLEOTIDE SEQUENCE [LARGE SCALE GENOMIC DNA]</scope>
    <source>
        <strain evidence="3">CGMCC 4.7405</strain>
    </source>
</reference>
<organism evidence="2 3">
    <name type="scientific">Lentzea rhizosphaerae</name>
    <dbReference type="NCBI Taxonomy" id="2041025"/>
    <lineage>
        <taxon>Bacteria</taxon>
        <taxon>Bacillati</taxon>
        <taxon>Actinomycetota</taxon>
        <taxon>Actinomycetes</taxon>
        <taxon>Pseudonocardiales</taxon>
        <taxon>Pseudonocardiaceae</taxon>
        <taxon>Lentzea</taxon>
    </lineage>
</organism>
<evidence type="ECO:0000313" key="3">
    <source>
        <dbReference type="Proteomes" id="UP001595690"/>
    </source>
</evidence>
<name>A0ABV8BY07_9PSEU</name>
<accession>A0ABV8BY07</accession>
<gene>
    <name evidence="2" type="ORF">ACFOWZ_24295</name>
</gene>
<dbReference type="PROSITE" id="PS51257">
    <property type="entry name" value="PROKAR_LIPOPROTEIN"/>
    <property type="match status" value="1"/>
</dbReference>